<evidence type="ECO:0000313" key="7">
    <source>
        <dbReference type="EMBL" id="KAH7521141.1"/>
    </source>
</evidence>
<feature type="region of interest" description="Disordered" evidence="5">
    <location>
        <begin position="104"/>
        <end position="127"/>
    </location>
</feature>
<dbReference type="Pfam" id="PF00413">
    <property type="entry name" value="Peptidase_M10"/>
    <property type="match status" value="1"/>
</dbReference>
<dbReference type="GO" id="GO:0008270">
    <property type="term" value="F:zinc ion binding"/>
    <property type="evidence" value="ECO:0007669"/>
    <property type="project" value="InterPro"/>
</dbReference>
<accession>A0A978V1A8</accession>
<dbReference type="PANTHER" id="PTHR10201">
    <property type="entry name" value="MATRIX METALLOPROTEINASE"/>
    <property type="match status" value="1"/>
</dbReference>
<feature type="domain" description="Peptidase M10 metallopeptidase" evidence="6">
    <location>
        <begin position="162"/>
        <end position="251"/>
    </location>
</feature>
<name>A0A978V1A8_ZIZJJ</name>
<dbReference type="InterPro" id="IPR001818">
    <property type="entry name" value="Pept_M10_metallopeptidase"/>
</dbReference>
<sequence>MQPQPFFKSVVGLEGSSKGQTVKGIPEVRRYLNRFGYLQLSETEISTIDSKEFDEELKLADKNRVLPLESSLTSLSRTSSDLSGSKTTDVIDSYSHTPFHLLSQPVDTPSTPRSTTQSPVPNTIAHSPTNSITRALRMLKNTAPTIDSVDSHATSSEGESRWRSHYLYYKTYHISIAFNYSNEEFESALETAAAKWSDNSVFTLDASSLGDLAEIMAGLHDGFHGDDVRFDGKYGIFGHAHAPSDGSLHIDGPRIGAIGTTLSIISSTWNR</sequence>
<dbReference type="GO" id="GO:0004222">
    <property type="term" value="F:metalloendopeptidase activity"/>
    <property type="evidence" value="ECO:0007669"/>
    <property type="project" value="InterPro"/>
</dbReference>
<dbReference type="GO" id="GO:0030574">
    <property type="term" value="P:collagen catabolic process"/>
    <property type="evidence" value="ECO:0007669"/>
    <property type="project" value="TreeGrafter"/>
</dbReference>
<dbReference type="EMBL" id="JAEACU010000007">
    <property type="protein sequence ID" value="KAH7521141.1"/>
    <property type="molecule type" value="Genomic_DNA"/>
</dbReference>
<dbReference type="Proteomes" id="UP000813462">
    <property type="component" value="Unassembled WGS sequence"/>
</dbReference>
<evidence type="ECO:0000256" key="4">
    <source>
        <dbReference type="ARBA" id="ARBA00022833"/>
    </source>
</evidence>
<dbReference type="PANTHER" id="PTHR10201:SF213">
    <property type="entry name" value="METALLOENDOPROTEINASE 2-MMP-LIKE"/>
    <property type="match status" value="1"/>
</dbReference>
<protein>
    <recommendedName>
        <fullName evidence="6">Peptidase M10 metallopeptidase domain-containing protein</fullName>
    </recommendedName>
</protein>
<evidence type="ECO:0000259" key="6">
    <source>
        <dbReference type="Pfam" id="PF00413"/>
    </source>
</evidence>
<keyword evidence="1" id="KW-0645">Protease</keyword>
<comment type="caution">
    <text evidence="7">The sequence shown here is derived from an EMBL/GenBank/DDBJ whole genome shotgun (WGS) entry which is preliminary data.</text>
</comment>
<evidence type="ECO:0000256" key="1">
    <source>
        <dbReference type="ARBA" id="ARBA00022670"/>
    </source>
</evidence>
<dbReference type="GO" id="GO:0006508">
    <property type="term" value="P:proteolysis"/>
    <property type="evidence" value="ECO:0007669"/>
    <property type="project" value="UniProtKB-KW"/>
</dbReference>
<evidence type="ECO:0000256" key="3">
    <source>
        <dbReference type="ARBA" id="ARBA00022801"/>
    </source>
</evidence>
<dbReference type="InterPro" id="IPR024079">
    <property type="entry name" value="MetalloPept_cat_dom_sf"/>
</dbReference>
<evidence type="ECO:0000313" key="8">
    <source>
        <dbReference type="Proteomes" id="UP000813462"/>
    </source>
</evidence>
<gene>
    <name evidence="7" type="ORF">FEM48_Zijuj07G0001800</name>
</gene>
<evidence type="ECO:0000256" key="5">
    <source>
        <dbReference type="SAM" id="MobiDB-lite"/>
    </source>
</evidence>
<keyword evidence="4" id="KW-0862">Zinc</keyword>
<dbReference type="GO" id="GO:0030198">
    <property type="term" value="P:extracellular matrix organization"/>
    <property type="evidence" value="ECO:0007669"/>
    <property type="project" value="TreeGrafter"/>
</dbReference>
<dbReference type="Gene3D" id="3.40.390.10">
    <property type="entry name" value="Collagenase (Catalytic Domain)"/>
    <property type="match status" value="1"/>
</dbReference>
<organism evidence="7 8">
    <name type="scientific">Ziziphus jujuba var. spinosa</name>
    <dbReference type="NCBI Taxonomy" id="714518"/>
    <lineage>
        <taxon>Eukaryota</taxon>
        <taxon>Viridiplantae</taxon>
        <taxon>Streptophyta</taxon>
        <taxon>Embryophyta</taxon>
        <taxon>Tracheophyta</taxon>
        <taxon>Spermatophyta</taxon>
        <taxon>Magnoliopsida</taxon>
        <taxon>eudicotyledons</taxon>
        <taxon>Gunneridae</taxon>
        <taxon>Pentapetalae</taxon>
        <taxon>rosids</taxon>
        <taxon>fabids</taxon>
        <taxon>Rosales</taxon>
        <taxon>Rhamnaceae</taxon>
        <taxon>Paliureae</taxon>
        <taxon>Ziziphus</taxon>
    </lineage>
</organism>
<dbReference type="AlphaFoldDB" id="A0A978V1A8"/>
<reference evidence="7" key="1">
    <citation type="journal article" date="2021" name="Front. Plant Sci.">
        <title>Chromosome-Scale Genome Assembly for Chinese Sour Jujube and Insights Into Its Genome Evolution and Domestication Signature.</title>
        <authorList>
            <person name="Shen L.-Y."/>
            <person name="Luo H."/>
            <person name="Wang X.-L."/>
            <person name="Wang X.-M."/>
            <person name="Qiu X.-J."/>
            <person name="Liu H."/>
            <person name="Zhou S.-S."/>
            <person name="Jia K.-H."/>
            <person name="Nie S."/>
            <person name="Bao Y.-T."/>
            <person name="Zhang R.-G."/>
            <person name="Yun Q.-Z."/>
            <person name="Chai Y.-H."/>
            <person name="Lu J.-Y."/>
            <person name="Li Y."/>
            <person name="Zhao S.-W."/>
            <person name="Mao J.-F."/>
            <person name="Jia S.-G."/>
            <person name="Mao Y.-M."/>
        </authorList>
    </citation>
    <scope>NUCLEOTIDE SEQUENCE</scope>
    <source>
        <strain evidence="7">AT0</strain>
        <tissue evidence="7">Leaf</tissue>
    </source>
</reference>
<feature type="compositionally biased region" description="Low complexity" evidence="5">
    <location>
        <begin position="108"/>
        <end position="121"/>
    </location>
</feature>
<evidence type="ECO:0000256" key="2">
    <source>
        <dbReference type="ARBA" id="ARBA00022723"/>
    </source>
</evidence>
<keyword evidence="2" id="KW-0479">Metal-binding</keyword>
<proteinExistence type="predicted"/>
<dbReference type="SUPFAM" id="SSF55486">
    <property type="entry name" value="Metalloproteases ('zincins'), catalytic domain"/>
    <property type="match status" value="1"/>
</dbReference>
<keyword evidence="3" id="KW-0378">Hydrolase</keyword>
<dbReference type="GO" id="GO:0031012">
    <property type="term" value="C:extracellular matrix"/>
    <property type="evidence" value="ECO:0007669"/>
    <property type="project" value="InterPro"/>
</dbReference>